<dbReference type="PROSITE" id="PS50287">
    <property type="entry name" value="SRCR_2"/>
    <property type="match status" value="4"/>
</dbReference>
<protein>
    <submittedName>
        <fullName evidence="5">Scavenger receptor cysteine-rich type 1 protein M130</fullName>
    </submittedName>
</protein>
<evidence type="ECO:0000259" key="4">
    <source>
        <dbReference type="PROSITE" id="PS50287"/>
    </source>
</evidence>
<evidence type="ECO:0000256" key="1">
    <source>
        <dbReference type="ARBA" id="ARBA00023157"/>
    </source>
</evidence>
<organism evidence="5 6">
    <name type="scientific">Liparis tanakae</name>
    <name type="common">Tanaka's snailfish</name>
    <dbReference type="NCBI Taxonomy" id="230148"/>
    <lineage>
        <taxon>Eukaryota</taxon>
        <taxon>Metazoa</taxon>
        <taxon>Chordata</taxon>
        <taxon>Craniata</taxon>
        <taxon>Vertebrata</taxon>
        <taxon>Euteleostomi</taxon>
        <taxon>Actinopterygii</taxon>
        <taxon>Neopterygii</taxon>
        <taxon>Teleostei</taxon>
        <taxon>Neoteleostei</taxon>
        <taxon>Acanthomorphata</taxon>
        <taxon>Eupercaria</taxon>
        <taxon>Perciformes</taxon>
        <taxon>Cottioidei</taxon>
        <taxon>Cottales</taxon>
        <taxon>Liparidae</taxon>
        <taxon>Liparis</taxon>
    </lineage>
</organism>
<comment type="caution">
    <text evidence="2">Lacks conserved residue(s) required for the propagation of feature annotation.</text>
</comment>
<accession>A0A4Z2EWM4</accession>
<proteinExistence type="predicted"/>
<reference evidence="5 6" key="1">
    <citation type="submission" date="2019-03" db="EMBL/GenBank/DDBJ databases">
        <title>First draft genome of Liparis tanakae, snailfish: a comprehensive survey of snailfish specific genes.</title>
        <authorList>
            <person name="Kim W."/>
            <person name="Song I."/>
            <person name="Jeong J.-H."/>
            <person name="Kim D."/>
            <person name="Kim S."/>
            <person name="Ryu S."/>
            <person name="Song J.Y."/>
            <person name="Lee S.K."/>
        </authorList>
    </citation>
    <scope>NUCLEOTIDE SEQUENCE [LARGE SCALE GENOMIC DNA]</scope>
    <source>
        <tissue evidence="5">Muscle</tissue>
    </source>
</reference>
<feature type="compositionally biased region" description="Basic and acidic residues" evidence="3">
    <location>
        <begin position="425"/>
        <end position="440"/>
    </location>
</feature>
<feature type="domain" description="SRCR" evidence="4">
    <location>
        <begin position="326"/>
        <end position="396"/>
    </location>
</feature>
<dbReference type="EMBL" id="SRLO01002384">
    <property type="protein sequence ID" value="TNN33030.1"/>
    <property type="molecule type" value="Genomic_DNA"/>
</dbReference>
<gene>
    <name evidence="5" type="primary">CD163_2</name>
    <name evidence="5" type="ORF">EYF80_056807</name>
</gene>
<dbReference type="OrthoDB" id="8934573at2759"/>
<dbReference type="InterPro" id="IPR001190">
    <property type="entry name" value="SRCR"/>
</dbReference>
<feature type="disulfide bond" evidence="2">
    <location>
        <begin position="176"/>
        <end position="186"/>
    </location>
</feature>
<comment type="caution">
    <text evidence="5">The sequence shown here is derived from an EMBL/GenBank/DDBJ whole genome shotgun (WGS) entry which is preliminary data.</text>
</comment>
<feature type="domain" description="SRCR" evidence="4">
    <location>
        <begin position="208"/>
        <end position="304"/>
    </location>
</feature>
<evidence type="ECO:0000256" key="2">
    <source>
        <dbReference type="PROSITE-ProRule" id="PRU00196"/>
    </source>
</evidence>
<dbReference type="SUPFAM" id="SSF56487">
    <property type="entry name" value="SRCR-like"/>
    <property type="match status" value="4"/>
</dbReference>
<dbReference type="GO" id="GO:0005615">
    <property type="term" value="C:extracellular space"/>
    <property type="evidence" value="ECO:0007669"/>
    <property type="project" value="TreeGrafter"/>
</dbReference>
<evidence type="ECO:0000313" key="6">
    <source>
        <dbReference type="Proteomes" id="UP000314294"/>
    </source>
</evidence>
<feature type="region of interest" description="Disordered" evidence="3">
    <location>
        <begin position="425"/>
        <end position="530"/>
    </location>
</feature>
<feature type="disulfide bond" evidence="2">
    <location>
        <begin position="369"/>
        <end position="379"/>
    </location>
</feature>
<dbReference type="PANTHER" id="PTHR48071:SF25">
    <property type="entry name" value="SCAVENGER RECEPTOR CYSTEINE-RICH TYPE 1 PROTEIN M160-LIKE ISOFORM X1"/>
    <property type="match status" value="1"/>
</dbReference>
<sequence length="530" mass="57842">MTGNITVDLTDGCWGNVNVCVGGRCGGVCADTWTPEKAAMLCENLGCGNRVLAATTKPKGSRVVIKSMHSTEETTHLSQCNFVMRDENDKTCDHNPAYVVCSGSVKAKWSSSRDKCSGNVEVQYEGRSFPVCTNALANKDTQNTICGELRCGYAVDEIGYFGDTAAGSRTISNIQCSARDESLAECIIDVKRSTCSPGALQCSGWSKMALTVNKACSGVPIVYSKGKISAISLEGWTNTEGERLCRDLDCGSLKSVNTTTTDCFWTANFSCAAGKIPDNIWDCENNVYVSEESQSKKQLFIECQDEPAVTLSEGCFGEVKIDGVEVCDSHWKESDAQMVCEEQNCSNAIADSRHVIEPSPNKDYHHVSCEDNHYTLGQCKRFMGKCFGRLVSVYCVRMLSRKDMAFESGDYDDLTSPTNELEQLNRFRSESEVPAEDDRSSSSLPYDDVEVPTVAPRTRGNRGNRGNRDAPGQSAGNRLFLTDEDEPESYEYDDVEAGADAPLTHAEVHERTQTPTGGEGNLDPRPVSQA</sequence>
<dbReference type="InterPro" id="IPR036772">
    <property type="entry name" value="SRCR-like_dom_sf"/>
</dbReference>
<keyword evidence="1 2" id="KW-1015">Disulfide bond</keyword>
<dbReference type="SMART" id="SM00202">
    <property type="entry name" value="SR"/>
    <property type="match status" value="2"/>
</dbReference>
<dbReference type="AlphaFoldDB" id="A0A4Z2EWM4"/>
<evidence type="ECO:0000313" key="5">
    <source>
        <dbReference type="EMBL" id="TNN33030.1"/>
    </source>
</evidence>
<feature type="domain" description="SRCR" evidence="4">
    <location>
        <begin position="105"/>
        <end position="217"/>
    </location>
</feature>
<evidence type="ECO:0000256" key="3">
    <source>
        <dbReference type="SAM" id="MobiDB-lite"/>
    </source>
</evidence>
<dbReference type="GO" id="GO:0004252">
    <property type="term" value="F:serine-type endopeptidase activity"/>
    <property type="evidence" value="ECO:0007669"/>
    <property type="project" value="TreeGrafter"/>
</dbReference>
<dbReference type="Proteomes" id="UP000314294">
    <property type="component" value="Unassembled WGS sequence"/>
</dbReference>
<keyword evidence="5" id="KW-0675">Receptor</keyword>
<dbReference type="PANTHER" id="PTHR48071">
    <property type="entry name" value="SRCR DOMAIN-CONTAINING PROTEIN"/>
    <property type="match status" value="1"/>
</dbReference>
<dbReference type="GO" id="GO:0031638">
    <property type="term" value="P:zymogen activation"/>
    <property type="evidence" value="ECO:0007669"/>
    <property type="project" value="TreeGrafter"/>
</dbReference>
<dbReference type="Pfam" id="PF00530">
    <property type="entry name" value="SRCR"/>
    <property type="match status" value="3"/>
</dbReference>
<dbReference type="GO" id="GO:0005886">
    <property type="term" value="C:plasma membrane"/>
    <property type="evidence" value="ECO:0007669"/>
    <property type="project" value="TreeGrafter"/>
</dbReference>
<dbReference type="Gene3D" id="3.10.250.10">
    <property type="entry name" value="SRCR-like domain"/>
    <property type="match status" value="4"/>
</dbReference>
<feature type="compositionally biased region" description="Acidic residues" evidence="3">
    <location>
        <begin position="482"/>
        <end position="497"/>
    </location>
</feature>
<keyword evidence="6" id="KW-1185">Reference proteome</keyword>
<name>A0A4Z2EWM4_9TELE</name>
<feature type="domain" description="SRCR" evidence="4">
    <location>
        <begin position="1"/>
        <end position="102"/>
    </location>
</feature>